<dbReference type="PANTHER" id="PTHR10916">
    <property type="entry name" value="60S RIBOSOMAL PROTEIN L35/50S RIBOSOMAL PROTEIN L29"/>
    <property type="match status" value="1"/>
</dbReference>
<dbReference type="Proteomes" id="UP000254794">
    <property type="component" value="Unassembled WGS sequence"/>
</dbReference>
<dbReference type="InterPro" id="IPR018254">
    <property type="entry name" value="Ribosomal_uL29_CS"/>
</dbReference>
<dbReference type="NCBIfam" id="TIGR00012">
    <property type="entry name" value="L29"/>
    <property type="match status" value="1"/>
</dbReference>
<keyword evidence="2 5" id="KW-0689">Ribosomal protein</keyword>
<sequence length="69" mass="8197">MKDNSELRKLSQEQLNEELLDLRKLQFKLRMQKANGLLEKTHPIKETRRAIARVKTIMTEKVGKTYVEK</sequence>
<dbReference type="FunFam" id="1.10.287.310:FF:000001">
    <property type="entry name" value="50S ribosomal protein L29"/>
    <property type="match status" value="1"/>
</dbReference>
<evidence type="ECO:0000256" key="2">
    <source>
        <dbReference type="ARBA" id="ARBA00022980"/>
    </source>
</evidence>
<evidence type="ECO:0000313" key="6">
    <source>
        <dbReference type="EMBL" id="STX50266.1"/>
    </source>
</evidence>
<keyword evidence="7" id="KW-1185">Reference proteome</keyword>
<dbReference type="InterPro" id="IPR050063">
    <property type="entry name" value="Ribosomal_protein_uL29"/>
</dbReference>
<protein>
    <recommendedName>
        <fullName evidence="4 5">Large ribosomal subunit protein uL29</fullName>
    </recommendedName>
</protein>
<keyword evidence="3 5" id="KW-0687">Ribonucleoprotein</keyword>
<proteinExistence type="inferred from homology"/>
<evidence type="ECO:0000313" key="7">
    <source>
        <dbReference type="Proteomes" id="UP000254794"/>
    </source>
</evidence>
<dbReference type="GO" id="GO:0006412">
    <property type="term" value="P:translation"/>
    <property type="evidence" value="ECO:0007669"/>
    <property type="project" value="UniProtKB-UniRule"/>
</dbReference>
<name>A0A378JG65_9GAMM</name>
<dbReference type="AlphaFoldDB" id="A0A378JG65"/>
<dbReference type="PROSITE" id="PS00579">
    <property type="entry name" value="RIBOSOMAL_L29"/>
    <property type="match status" value="1"/>
</dbReference>
<dbReference type="Gene3D" id="1.10.287.310">
    <property type="match status" value="1"/>
</dbReference>
<reference evidence="6 7" key="1">
    <citation type="submission" date="2018-06" db="EMBL/GenBank/DDBJ databases">
        <authorList>
            <consortium name="Pathogen Informatics"/>
            <person name="Doyle S."/>
        </authorList>
    </citation>
    <scope>NUCLEOTIDE SEQUENCE [LARGE SCALE GENOMIC DNA]</scope>
    <source>
        <strain evidence="6 7">NCTC13316</strain>
    </source>
</reference>
<dbReference type="Pfam" id="PF00831">
    <property type="entry name" value="Ribosomal_L29"/>
    <property type="match status" value="1"/>
</dbReference>
<dbReference type="GO" id="GO:0003735">
    <property type="term" value="F:structural constituent of ribosome"/>
    <property type="evidence" value="ECO:0007669"/>
    <property type="project" value="InterPro"/>
</dbReference>
<dbReference type="InterPro" id="IPR001854">
    <property type="entry name" value="Ribosomal_uL29"/>
</dbReference>
<organism evidence="6 7">
    <name type="scientific">Legionella busanensis</name>
    <dbReference type="NCBI Taxonomy" id="190655"/>
    <lineage>
        <taxon>Bacteria</taxon>
        <taxon>Pseudomonadati</taxon>
        <taxon>Pseudomonadota</taxon>
        <taxon>Gammaproteobacteria</taxon>
        <taxon>Legionellales</taxon>
        <taxon>Legionellaceae</taxon>
        <taxon>Legionella</taxon>
    </lineage>
</organism>
<dbReference type="CDD" id="cd00427">
    <property type="entry name" value="Ribosomal_L29_HIP"/>
    <property type="match status" value="1"/>
</dbReference>
<dbReference type="OrthoDB" id="9815192at2"/>
<dbReference type="HAMAP" id="MF_00374">
    <property type="entry name" value="Ribosomal_uL29"/>
    <property type="match status" value="1"/>
</dbReference>
<accession>A0A378JG65</accession>
<evidence type="ECO:0000256" key="4">
    <source>
        <dbReference type="ARBA" id="ARBA00035204"/>
    </source>
</evidence>
<gene>
    <name evidence="5 6" type="primary">rpmC</name>
    <name evidence="6" type="ORF">NCTC13316_00342</name>
</gene>
<dbReference type="SUPFAM" id="SSF46561">
    <property type="entry name" value="Ribosomal protein L29 (L29p)"/>
    <property type="match status" value="1"/>
</dbReference>
<dbReference type="GO" id="GO:0022625">
    <property type="term" value="C:cytosolic large ribosomal subunit"/>
    <property type="evidence" value="ECO:0007669"/>
    <property type="project" value="TreeGrafter"/>
</dbReference>
<evidence type="ECO:0000256" key="3">
    <source>
        <dbReference type="ARBA" id="ARBA00023274"/>
    </source>
</evidence>
<evidence type="ECO:0000256" key="1">
    <source>
        <dbReference type="ARBA" id="ARBA00009254"/>
    </source>
</evidence>
<evidence type="ECO:0000256" key="5">
    <source>
        <dbReference type="HAMAP-Rule" id="MF_00374"/>
    </source>
</evidence>
<dbReference type="EMBL" id="UGOD01000001">
    <property type="protein sequence ID" value="STX50266.1"/>
    <property type="molecule type" value="Genomic_DNA"/>
</dbReference>
<dbReference type="InterPro" id="IPR036049">
    <property type="entry name" value="Ribosomal_uL29_sf"/>
</dbReference>
<dbReference type="RefSeq" id="WP_115329931.1">
    <property type="nucleotide sequence ID" value="NZ_CAAAHP010000009.1"/>
</dbReference>
<dbReference type="PANTHER" id="PTHR10916:SF0">
    <property type="entry name" value="LARGE RIBOSOMAL SUBUNIT PROTEIN UL29C"/>
    <property type="match status" value="1"/>
</dbReference>
<comment type="similarity">
    <text evidence="1 5">Belongs to the universal ribosomal protein uL29 family.</text>
</comment>